<name>A0A0L0NZB1_CANAR</name>
<gene>
    <name evidence="1" type="ORF">QG37_04082</name>
</gene>
<evidence type="ECO:0000313" key="2">
    <source>
        <dbReference type="Proteomes" id="UP000037122"/>
    </source>
</evidence>
<evidence type="ECO:0000313" key="1">
    <source>
        <dbReference type="EMBL" id="KND99020.1"/>
    </source>
</evidence>
<dbReference type="EMBL" id="LGST01000027">
    <property type="protein sequence ID" value="KND99020.1"/>
    <property type="molecule type" value="Genomic_DNA"/>
</dbReference>
<accession>A0A0L0NZB1</accession>
<dbReference type="VEuPathDB" id="FungiDB:QG37_04082"/>
<dbReference type="AlphaFoldDB" id="A0A0L0NZB1"/>
<organism evidence="1 2">
    <name type="scientific">Candidozyma auris</name>
    <name type="common">Yeast</name>
    <name type="synonym">Candida auris</name>
    <dbReference type="NCBI Taxonomy" id="498019"/>
    <lineage>
        <taxon>Eukaryota</taxon>
        <taxon>Fungi</taxon>
        <taxon>Dikarya</taxon>
        <taxon>Ascomycota</taxon>
        <taxon>Saccharomycotina</taxon>
        <taxon>Pichiomycetes</taxon>
        <taxon>Metschnikowiaceae</taxon>
        <taxon>Candidozyma</taxon>
    </lineage>
</organism>
<sequence>MLNCHQLHNISIEGHEVNYWEIPVPRIQDGTHFFFFLDDEGKDAVSS</sequence>
<dbReference type="Proteomes" id="UP000037122">
    <property type="component" value="Unassembled WGS sequence"/>
</dbReference>
<comment type="caution">
    <text evidence="1">The sequence shown here is derived from an EMBL/GenBank/DDBJ whole genome shotgun (WGS) entry which is preliminary data.</text>
</comment>
<proteinExistence type="predicted"/>
<reference evidence="2" key="1">
    <citation type="journal article" date="2015" name="BMC Genomics">
        <title>Draft genome of a commonly misdiagnosed multidrug resistant pathogen Candida auris.</title>
        <authorList>
            <person name="Chatterjee S."/>
            <person name="Alampalli S.V."/>
            <person name="Nageshan R.K."/>
            <person name="Chettiar S.T."/>
            <person name="Joshi S."/>
            <person name="Tatu U.S."/>
        </authorList>
    </citation>
    <scope>NUCLEOTIDE SEQUENCE [LARGE SCALE GENOMIC DNA]</scope>
    <source>
        <strain evidence="2">6684</strain>
    </source>
</reference>
<protein>
    <submittedName>
        <fullName evidence="1">Uncharacterized protein</fullName>
    </submittedName>
</protein>